<dbReference type="PANTHER" id="PTHR33607:SF2">
    <property type="entry name" value="ENDONUCLEASE-1"/>
    <property type="match status" value="1"/>
</dbReference>
<feature type="chain" id="PRO_5045466650" evidence="4">
    <location>
        <begin position="20"/>
        <end position="257"/>
    </location>
</feature>
<dbReference type="PANTHER" id="PTHR33607">
    <property type="entry name" value="ENDONUCLEASE-1"/>
    <property type="match status" value="1"/>
</dbReference>
<evidence type="ECO:0000313" key="6">
    <source>
        <dbReference type="Proteomes" id="UP001248581"/>
    </source>
</evidence>
<evidence type="ECO:0000256" key="4">
    <source>
        <dbReference type="SAM" id="SignalP"/>
    </source>
</evidence>
<evidence type="ECO:0000256" key="1">
    <source>
        <dbReference type="ARBA" id="ARBA00006429"/>
    </source>
</evidence>
<comment type="similarity">
    <text evidence="1">Belongs to the EndA/NucM nuclease family.</text>
</comment>
<keyword evidence="3" id="KW-0378">Hydrolase</keyword>
<dbReference type="InterPro" id="IPR044925">
    <property type="entry name" value="His-Me_finger_sf"/>
</dbReference>
<keyword evidence="4" id="KW-0732">Signal</keyword>
<keyword evidence="5" id="KW-0255">Endonuclease</keyword>
<accession>A0ABY9TM61</accession>
<evidence type="ECO:0000256" key="2">
    <source>
        <dbReference type="ARBA" id="ARBA00022722"/>
    </source>
</evidence>
<evidence type="ECO:0000256" key="3">
    <source>
        <dbReference type="ARBA" id="ARBA00022801"/>
    </source>
</evidence>
<protein>
    <submittedName>
        <fullName evidence="5">Endonuclease</fullName>
    </submittedName>
</protein>
<proteinExistence type="inferred from homology"/>
<sequence>MIKILIATTVLTALLQVTAAELKPNQVKPTSFSTAKKRAEKYVYYDQVKTFYCGCDYVFDDTEDFDNDGNTSESMIMPNACGYVPRTPITSSGNANARISRIEWEHVVPAAQFGQHRACWHPSGNDNSRRNCARTDISFKFAEGDMHNLVPAVGELNGDRSDFRFSNVAGEPRVYGQCDFEVDFDSDTAEPTDNVKGDIARIYLYMIQKNDAQVTDDEKAMFEEWNKLDPVSGWECMRDERISRVQGNHNPFVHGQC</sequence>
<dbReference type="Pfam" id="PF04231">
    <property type="entry name" value="Endonuclease_1"/>
    <property type="match status" value="1"/>
</dbReference>
<name>A0ABY9TM61_9GAMM</name>
<keyword evidence="6" id="KW-1185">Reference proteome</keyword>
<reference evidence="6" key="1">
    <citation type="submission" date="2023-09" db="EMBL/GenBank/DDBJ databases">
        <authorList>
            <person name="Li S."/>
            <person name="Li X."/>
            <person name="Zhang C."/>
            <person name="Zhao Z."/>
        </authorList>
    </citation>
    <scope>NUCLEOTIDE SEQUENCE [LARGE SCALE GENOMIC DNA]</scope>
    <source>
        <strain evidence="6">SQ345</strain>
    </source>
</reference>
<dbReference type="SUPFAM" id="SSF54060">
    <property type="entry name" value="His-Me finger endonucleases"/>
    <property type="match status" value="1"/>
</dbReference>
<dbReference type="GO" id="GO:0004519">
    <property type="term" value="F:endonuclease activity"/>
    <property type="evidence" value="ECO:0007669"/>
    <property type="project" value="UniProtKB-KW"/>
</dbReference>
<organism evidence="5 6">
    <name type="scientific">Thalassotalea nanhaiensis</name>
    <dbReference type="NCBI Taxonomy" id="3065648"/>
    <lineage>
        <taxon>Bacteria</taxon>
        <taxon>Pseudomonadati</taxon>
        <taxon>Pseudomonadota</taxon>
        <taxon>Gammaproteobacteria</taxon>
        <taxon>Alteromonadales</taxon>
        <taxon>Colwelliaceae</taxon>
        <taxon>Thalassotalea</taxon>
    </lineage>
</organism>
<dbReference type="EMBL" id="CP134146">
    <property type="protein sequence ID" value="WNC69961.1"/>
    <property type="molecule type" value="Genomic_DNA"/>
</dbReference>
<dbReference type="Proteomes" id="UP001248581">
    <property type="component" value="Chromosome"/>
</dbReference>
<feature type="signal peptide" evidence="4">
    <location>
        <begin position="1"/>
        <end position="19"/>
    </location>
</feature>
<keyword evidence="2" id="KW-0540">Nuclease</keyword>
<evidence type="ECO:0000313" key="5">
    <source>
        <dbReference type="EMBL" id="WNC69961.1"/>
    </source>
</evidence>
<dbReference type="InterPro" id="IPR007346">
    <property type="entry name" value="Endonuclease-I"/>
</dbReference>
<dbReference type="RefSeq" id="WP_348389103.1">
    <property type="nucleotide sequence ID" value="NZ_CP134146.1"/>
</dbReference>
<gene>
    <name evidence="5" type="ORF">RI845_07440</name>
</gene>